<evidence type="ECO:0000313" key="2">
    <source>
        <dbReference type="Proteomes" id="UP001159363"/>
    </source>
</evidence>
<protein>
    <recommendedName>
        <fullName evidence="3">DUF4371 domain-containing protein</fullName>
    </recommendedName>
</protein>
<reference evidence="1 2" key="1">
    <citation type="submission" date="2023-02" db="EMBL/GenBank/DDBJ databases">
        <title>LHISI_Scaffold_Assembly.</title>
        <authorList>
            <person name="Stuart O.P."/>
            <person name="Cleave R."/>
            <person name="Magrath M.J.L."/>
            <person name="Mikheyev A.S."/>
        </authorList>
    </citation>
    <scope>NUCLEOTIDE SEQUENCE [LARGE SCALE GENOMIC DNA]</scope>
    <source>
        <strain evidence="1">Daus_M_001</strain>
        <tissue evidence="1">Leg muscle</tissue>
    </source>
</reference>
<evidence type="ECO:0000313" key="1">
    <source>
        <dbReference type="EMBL" id="KAJ8881122.1"/>
    </source>
</evidence>
<comment type="caution">
    <text evidence="1">The sequence shown here is derived from an EMBL/GenBank/DDBJ whole genome shotgun (WGS) entry which is preliminary data.</text>
</comment>
<gene>
    <name evidence="1" type="ORF">PR048_017595</name>
</gene>
<keyword evidence="2" id="KW-1185">Reference proteome</keyword>
<proteinExistence type="predicted"/>
<dbReference type="EMBL" id="JARBHB010000006">
    <property type="protein sequence ID" value="KAJ8881122.1"/>
    <property type="molecule type" value="Genomic_DNA"/>
</dbReference>
<name>A0ABQ9HA16_9NEOP</name>
<organism evidence="1 2">
    <name type="scientific">Dryococelus australis</name>
    <dbReference type="NCBI Taxonomy" id="614101"/>
    <lineage>
        <taxon>Eukaryota</taxon>
        <taxon>Metazoa</taxon>
        <taxon>Ecdysozoa</taxon>
        <taxon>Arthropoda</taxon>
        <taxon>Hexapoda</taxon>
        <taxon>Insecta</taxon>
        <taxon>Pterygota</taxon>
        <taxon>Neoptera</taxon>
        <taxon>Polyneoptera</taxon>
        <taxon>Phasmatodea</taxon>
        <taxon>Verophasmatodea</taxon>
        <taxon>Anareolatae</taxon>
        <taxon>Phasmatidae</taxon>
        <taxon>Eurycanthinae</taxon>
        <taxon>Dryococelus</taxon>
    </lineage>
</organism>
<sequence>MKEYNIQFLGRTAEISKQLEAQLSKEIAQSKYFSVTLDESTDITDVCQVLIFIKTVDEQISIKEELIDLVPLPTSAKGSDIYSALDSVVEKYGGFSKCSYIVTDGAK</sequence>
<dbReference type="PANTHER" id="PTHR45913">
    <property type="entry name" value="EPM2A-INTERACTING PROTEIN 1"/>
    <property type="match status" value="1"/>
</dbReference>
<evidence type="ECO:0008006" key="3">
    <source>
        <dbReference type="Google" id="ProtNLM"/>
    </source>
</evidence>
<dbReference type="Proteomes" id="UP001159363">
    <property type="component" value="Chromosome 5"/>
</dbReference>
<dbReference type="PANTHER" id="PTHR45913:SF20">
    <property type="entry name" value="GENERAL TRANSCRIPTION FACTOR II-I REPEAT DOMAIN-CONTAINING PROTEIN 2"/>
    <property type="match status" value="1"/>
</dbReference>
<accession>A0ABQ9HA16</accession>